<dbReference type="InterPro" id="IPR010905">
    <property type="entry name" value="Glyco_hydro_88"/>
</dbReference>
<evidence type="ECO:0000256" key="4">
    <source>
        <dbReference type="PIRSR" id="PIRSR610905-2"/>
    </source>
</evidence>
<dbReference type="PATRIC" id="fig|1218507.3.peg.602"/>
<dbReference type="InterPro" id="IPR008928">
    <property type="entry name" value="6-hairpin_glycosidase_sf"/>
</dbReference>
<feature type="active site" description="Nucleophile" evidence="3">
    <location>
        <position position="109"/>
    </location>
</feature>
<evidence type="ECO:0000313" key="6">
    <source>
        <dbReference type="Proteomes" id="UP000033531"/>
    </source>
</evidence>
<evidence type="ECO:0000256" key="1">
    <source>
        <dbReference type="ARBA" id="ARBA00022801"/>
    </source>
</evidence>
<feature type="binding site" evidence="4">
    <location>
        <position position="229"/>
    </location>
    <ligand>
        <name>substrate</name>
    </ligand>
</feature>
<feature type="active site" description="Proton donor" evidence="3">
    <location>
        <position position="169"/>
    </location>
</feature>
<dbReference type="GO" id="GO:0052757">
    <property type="term" value="F:chondroitin hydrolase activity"/>
    <property type="evidence" value="ECO:0007669"/>
    <property type="project" value="TreeGrafter"/>
</dbReference>
<protein>
    <submittedName>
        <fullName evidence="5">Glucuronyl hydrolase</fullName>
    </submittedName>
</protein>
<feature type="binding site" evidence="4">
    <location>
        <position position="227"/>
    </location>
    <ligand>
        <name>substrate</name>
    </ligand>
</feature>
<dbReference type="InterPro" id="IPR012341">
    <property type="entry name" value="6hp_glycosidase-like_sf"/>
</dbReference>
<dbReference type="EMBL" id="JXLI01000008">
    <property type="protein sequence ID" value="KJY57407.1"/>
    <property type="molecule type" value="Genomic_DNA"/>
</dbReference>
<dbReference type="RefSeq" id="WP_046324399.1">
    <property type="nucleotide sequence ID" value="NZ_JBHTMT010000008.1"/>
</dbReference>
<comment type="caution">
    <text evidence="5">The sequence shown here is derived from an EMBL/GenBank/DDBJ whole genome shotgun (WGS) entry which is preliminary data.</text>
</comment>
<dbReference type="InterPro" id="IPR052369">
    <property type="entry name" value="UG_Glycosaminoglycan_Hydrolase"/>
</dbReference>
<evidence type="ECO:0000256" key="2">
    <source>
        <dbReference type="ARBA" id="ARBA00038358"/>
    </source>
</evidence>
<comment type="similarity">
    <text evidence="2">Belongs to the glycosyl hydrolase 88 family.</text>
</comment>
<feature type="binding site" evidence="4">
    <location>
        <position position="169"/>
    </location>
    <ligand>
        <name>substrate</name>
    </ligand>
</feature>
<name>A0A0F4LEX9_9LACO</name>
<sequence length="392" mass="45696">MYEDLTKKVINPDHKTFLSKQEIEAAINTVLKQINLNIKFFDNLYPAPATSQGIYRKISNTEWTNGFWTGILWLAFQYTQDPKYKRIAEKNIDSFEKRISQKIAVNHHDLGFLYTTSVVSDFKITGSENARQIALKAADCLVSRFQPNGGFIQAWGDLNDNNEYRLIIDSLMNIPLLYWAEQVTRNSKYGKIADQHYQNVINTVIRDNGSTYHTYYFDKQNGRPLKGMTKQGYSDDSSWARGQAWAVYGIPLHYKYRHKQEDFKLFRGVTNYFLNRLPKDFIPYWDLIFNDGDNQPKDSSSGAIAICGIAEMLKHLPESFSNKYEYVLLLHKMLRSLIDNYANNDLKPGAPLLNHGVYSWHSGKGVDEGNIWGDYFYFEALMRFYEDWKVFW</sequence>
<dbReference type="OrthoDB" id="428577at2"/>
<reference evidence="5 6" key="1">
    <citation type="submission" date="2015-01" db="EMBL/GenBank/DDBJ databases">
        <title>Comparative genomics of the lactic acid bacteria isolated from the honey bee gut.</title>
        <authorList>
            <person name="Ellegaard K.M."/>
            <person name="Tamarit D."/>
            <person name="Javelind E."/>
            <person name="Olofsson T."/>
            <person name="Andersson S.G."/>
            <person name="Vasquez A."/>
        </authorList>
    </citation>
    <scope>NUCLEOTIDE SEQUENCE [LARGE SCALE GENOMIC DNA]</scope>
    <source>
        <strain evidence="5 6">Hma8</strain>
    </source>
</reference>
<organism evidence="5 6">
    <name type="scientific">Lactobacillus melliventris</name>
    <dbReference type="NCBI Taxonomy" id="1218507"/>
    <lineage>
        <taxon>Bacteria</taxon>
        <taxon>Bacillati</taxon>
        <taxon>Bacillota</taxon>
        <taxon>Bacilli</taxon>
        <taxon>Lactobacillales</taxon>
        <taxon>Lactobacillaceae</taxon>
        <taxon>Lactobacillus</taxon>
    </lineage>
</organism>
<dbReference type="PANTHER" id="PTHR36845">
    <property type="entry name" value="HYDROLASE, PUTATIVE (AFU_ORTHOLOGUE AFUA_7G05090)-RELATED"/>
    <property type="match status" value="1"/>
</dbReference>
<proteinExistence type="inferred from homology"/>
<dbReference type="HOGENOM" id="CLU_027158_1_1_9"/>
<feature type="binding site" evidence="4">
    <location>
        <position position="245"/>
    </location>
    <ligand>
        <name>substrate</name>
    </ligand>
</feature>
<gene>
    <name evidence="5" type="ORF">JF74_04340</name>
</gene>
<dbReference type="Proteomes" id="UP000033531">
    <property type="component" value="Unassembled WGS sequence"/>
</dbReference>
<dbReference type="STRING" id="1218507.JF74_04340"/>
<accession>A0A0F4LEX9</accession>
<dbReference type="Pfam" id="PF07470">
    <property type="entry name" value="Glyco_hydro_88"/>
    <property type="match status" value="1"/>
</dbReference>
<feature type="binding site" evidence="4">
    <location>
        <position position="362"/>
    </location>
    <ligand>
        <name>substrate</name>
    </ligand>
</feature>
<dbReference type="GO" id="GO:0000272">
    <property type="term" value="P:polysaccharide catabolic process"/>
    <property type="evidence" value="ECO:0007669"/>
    <property type="project" value="TreeGrafter"/>
</dbReference>
<evidence type="ECO:0000313" key="5">
    <source>
        <dbReference type="EMBL" id="KJY57407.1"/>
    </source>
</evidence>
<feature type="binding site" evidence="4">
    <location>
        <position position="359"/>
    </location>
    <ligand>
        <name>substrate</name>
    </ligand>
</feature>
<evidence type="ECO:0000256" key="3">
    <source>
        <dbReference type="PIRSR" id="PIRSR610905-1"/>
    </source>
</evidence>
<dbReference type="SUPFAM" id="SSF48208">
    <property type="entry name" value="Six-hairpin glycosidases"/>
    <property type="match status" value="1"/>
</dbReference>
<feature type="binding site" evidence="4">
    <location>
        <position position="109"/>
    </location>
    <ligand>
        <name>substrate</name>
    </ligand>
</feature>
<dbReference type="Gene3D" id="1.50.10.10">
    <property type="match status" value="1"/>
</dbReference>
<keyword evidence="1 5" id="KW-0378">Hydrolase</keyword>
<feature type="binding site" evidence="4">
    <location>
        <position position="241"/>
    </location>
    <ligand>
        <name>substrate</name>
    </ligand>
</feature>
<dbReference type="PANTHER" id="PTHR36845:SF1">
    <property type="entry name" value="HYDROLASE, PUTATIVE (AFU_ORTHOLOGUE AFUA_7G05090)-RELATED"/>
    <property type="match status" value="1"/>
</dbReference>
<dbReference type="AlphaFoldDB" id="A0A0F4LEX9"/>